<proteinExistence type="predicted"/>
<name>A0A544BQF1_VIBCL</name>
<gene>
    <name evidence="2" type="ORF">FLM02_18670</name>
</gene>
<keyword evidence="1" id="KW-0472">Membrane</keyword>
<dbReference type="AntiFam" id="ANF00278">
    <property type="entry name" value="Spurious ORF motif from attC repeats"/>
</dbReference>
<dbReference type="AlphaFoldDB" id="A0A544BQF1"/>
<evidence type="ECO:0000313" key="2">
    <source>
        <dbReference type="EMBL" id="TQP08607.1"/>
    </source>
</evidence>
<dbReference type="NCBIfam" id="NF041952">
    <property type="entry name" value="super_attC_Vc_1"/>
    <property type="match status" value="1"/>
</dbReference>
<dbReference type="EMBL" id="VIOS01000136">
    <property type="protein sequence ID" value="TQP08607.1"/>
    <property type="molecule type" value="Genomic_DNA"/>
</dbReference>
<sequence>MCLSLVVMRCQPLRRALGINEENMDSTIVGALIGGIATILAVLISWVLHKHGVTQKSKNASTRRQKIYEPDEQDIYFMQFILHDGYEENTPLSTSELAIHHKEYAPLELEVKLINLHNKGFIKRVNREGSGLGLWQMTSQGVEFMFSNNHQLHDLVEDRRKHA</sequence>
<keyword evidence="1" id="KW-1133">Transmembrane helix</keyword>
<keyword evidence="1" id="KW-0812">Transmembrane</keyword>
<reference evidence="2 3" key="1">
    <citation type="submission" date="2019-07" db="EMBL/GenBank/DDBJ databases">
        <title>Phenotypic and genotypic antimicrobial resistance traits of Vibrio cholerae non-O1/non-O139 isolated from a large Austrian lake frequently associated with cases of infection.</title>
        <authorList>
            <person name="Lepuschitz S."/>
            <person name="Baron S."/>
            <person name="Larvor E."/>
            <person name="Granier S."/>
            <person name="Pretzer C."/>
            <person name="Mach R.L."/>
            <person name="Farnleitner A.H."/>
            <person name="Ruppitsch W."/>
            <person name="Pleininger S."/>
            <person name="Indra A."/>
            <person name="Kirschner A.K.T."/>
        </authorList>
    </citation>
    <scope>NUCLEOTIDE SEQUENCE [LARGE SCALE GENOMIC DNA]</scope>
    <source>
        <strain evidence="2 3">A12JL36W90</strain>
    </source>
</reference>
<comment type="caution">
    <text evidence="2">The sequence shown here is derived from an EMBL/GenBank/DDBJ whole genome shotgun (WGS) entry which is preliminary data.</text>
</comment>
<feature type="transmembrane region" description="Helical" evidence="1">
    <location>
        <begin position="28"/>
        <end position="48"/>
    </location>
</feature>
<accession>A0A544BQF1</accession>
<evidence type="ECO:0000256" key="1">
    <source>
        <dbReference type="SAM" id="Phobius"/>
    </source>
</evidence>
<protein>
    <submittedName>
        <fullName evidence="2">Uncharacterized protein</fullName>
    </submittedName>
</protein>
<dbReference type="Proteomes" id="UP000319979">
    <property type="component" value="Unassembled WGS sequence"/>
</dbReference>
<evidence type="ECO:0000313" key="3">
    <source>
        <dbReference type="Proteomes" id="UP000319979"/>
    </source>
</evidence>
<organism evidence="2 3">
    <name type="scientific">Vibrio cholerae</name>
    <dbReference type="NCBI Taxonomy" id="666"/>
    <lineage>
        <taxon>Bacteria</taxon>
        <taxon>Pseudomonadati</taxon>
        <taxon>Pseudomonadota</taxon>
        <taxon>Gammaproteobacteria</taxon>
        <taxon>Vibrionales</taxon>
        <taxon>Vibrionaceae</taxon>
        <taxon>Vibrio</taxon>
    </lineage>
</organism>